<proteinExistence type="predicted"/>
<accession>A0ABU1KK17</accession>
<name>A0ABU1KK17_XANFL</name>
<dbReference type="CDD" id="cd01918">
    <property type="entry name" value="HprK_C"/>
    <property type="match status" value="1"/>
</dbReference>
<keyword evidence="2" id="KW-0808">Transferase</keyword>
<dbReference type="InterPro" id="IPR027417">
    <property type="entry name" value="P-loop_NTPase"/>
</dbReference>
<keyword evidence="2" id="KW-0418">Kinase</keyword>
<organism evidence="2 3">
    <name type="scientific">Xanthobacter flavus</name>
    <dbReference type="NCBI Taxonomy" id="281"/>
    <lineage>
        <taxon>Bacteria</taxon>
        <taxon>Pseudomonadati</taxon>
        <taxon>Pseudomonadota</taxon>
        <taxon>Alphaproteobacteria</taxon>
        <taxon>Hyphomicrobiales</taxon>
        <taxon>Xanthobacteraceae</taxon>
        <taxon>Xanthobacter</taxon>
    </lineage>
</organism>
<dbReference type="InterPro" id="IPR011104">
    <property type="entry name" value="Hpr_kin/Pase_C"/>
</dbReference>
<dbReference type="Proteomes" id="UP001245370">
    <property type="component" value="Unassembled WGS sequence"/>
</dbReference>
<dbReference type="Pfam" id="PF07475">
    <property type="entry name" value="Hpr_kinase_C"/>
    <property type="match status" value="1"/>
</dbReference>
<evidence type="ECO:0000313" key="2">
    <source>
        <dbReference type="EMBL" id="MDR6334960.1"/>
    </source>
</evidence>
<comment type="caution">
    <text evidence="2">The sequence shown here is derived from an EMBL/GenBank/DDBJ whole genome shotgun (WGS) entry which is preliminary data.</text>
</comment>
<reference evidence="2 3" key="1">
    <citation type="submission" date="2023-07" db="EMBL/GenBank/DDBJ databases">
        <title>Genomic Encyclopedia of Type Strains, Phase IV (KMG-IV): sequencing the most valuable type-strain genomes for metagenomic binning, comparative biology and taxonomic classification.</title>
        <authorList>
            <person name="Goeker M."/>
        </authorList>
    </citation>
    <scope>NUCLEOTIDE SEQUENCE [LARGE SCALE GENOMIC DNA]</scope>
    <source>
        <strain evidence="2 3">DSM 338</strain>
    </source>
</reference>
<feature type="domain" description="HPr kinase/phosphorylase C-terminal" evidence="1">
    <location>
        <begin position="1"/>
        <end position="67"/>
    </location>
</feature>
<evidence type="ECO:0000259" key="1">
    <source>
        <dbReference type="Pfam" id="PF07475"/>
    </source>
</evidence>
<dbReference type="SUPFAM" id="SSF53795">
    <property type="entry name" value="PEP carboxykinase-like"/>
    <property type="match status" value="1"/>
</dbReference>
<dbReference type="EMBL" id="JAVDPY010000006">
    <property type="protein sequence ID" value="MDR6334960.1"/>
    <property type="molecule type" value="Genomic_DNA"/>
</dbReference>
<protein>
    <submittedName>
        <fullName evidence="2">Serine kinase of HPr protein (Carbohydrate metabolism regulator)</fullName>
    </submittedName>
</protein>
<keyword evidence="3" id="KW-1185">Reference proteome</keyword>
<sequence length="133" mass="14167">MGLLIRGPSGSGKSTLALSLILDCPRALPPAELVADDRVVLTAENGILIARPPPLLAGLIELRGIGVRRMPHRAYVAVRHVVDLSAPETARMPDAAELQEQIQGIEIPRTPISALALAPVIIACILKTRAYEN</sequence>
<evidence type="ECO:0000313" key="3">
    <source>
        <dbReference type="Proteomes" id="UP001245370"/>
    </source>
</evidence>
<dbReference type="GO" id="GO:0016301">
    <property type="term" value="F:kinase activity"/>
    <property type="evidence" value="ECO:0007669"/>
    <property type="project" value="UniProtKB-KW"/>
</dbReference>
<gene>
    <name evidence="2" type="ORF">GGQ86_003450</name>
</gene>
<dbReference type="Gene3D" id="3.40.50.300">
    <property type="entry name" value="P-loop containing nucleotide triphosphate hydrolases"/>
    <property type="match status" value="1"/>
</dbReference>